<evidence type="ECO:0000313" key="3">
    <source>
        <dbReference type="RefSeq" id="XP_033538413.1"/>
    </source>
</evidence>
<dbReference type="Proteomes" id="UP000504638">
    <property type="component" value="Unplaced"/>
</dbReference>
<reference evidence="1 3" key="1">
    <citation type="submission" date="2020-01" db="EMBL/GenBank/DDBJ databases">
        <authorList>
            <consortium name="DOE Joint Genome Institute"/>
            <person name="Haridas S."/>
            <person name="Albert R."/>
            <person name="Binder M."/>
            <person name="Bloem J."/>
            <person name="Labutti K."/>
            <person name="Salamov A."/>
            <person name="Andreopoulos B."/>
            <person name="Baker S.E."/>
            <person name="Barry K."/>
            <person name="Bills G."/>
            <person name="Bluhm B.H."/>
            <person name="Cannon C."/>
            <person name="Castanera R."/>
            <person name="Culley D.E."/>
            <person name="Daum C."/>
            <person name="Ezra D."/>
            <person name="Gonzalez J.B."/>
            <person name="Henrissat B."/>
            <person name="Kuo A."/>
            <person name="Liang C."/>
            <person name="Lipzen A."/>
            <person name="Lutzoni F."/>
            <person name="Magnuson J."/>
            <person name="Mondo S."/>
            <person name="Nolan M."/>
            <person name="Ohm R."/>
            <person name="Pangilinan J."/>
            <person name="Park H.-J."/>
            <person name="Ramirez L."/>
            <person name="Alfaro M."/>
            <person name="Sun H."/>
            <person name="Tritt A."/>
            <person name="Yoshinaga Y."/>
            <person name="Zwiers L.-H."/>
            <person name="Turgeon B.G."/>
            <person name="Goodwin S.B."/>
            <person name="Spatafora J.W."/>
            <person name="Crous P.W."/>
            <person name="Grigoriev I.V."/>
        </authorList>
    </citation>
    <scope>NUCLEOTIDE SEQUENCE</scope>
    <source>
        <strain evidence="1 3">CBS 781.70</strain>
    </source>
</reference>
<evidence type="ECO:0000313" key="2">
    <source>
        <dbReference type="Proteomes" id="UP000504638"/>
    </source>
</evidence>
<accession>A0A6G1GFK8</accession>
<reference evidence="3" key="3">
    <citation type="submission" date="2025-04" db="UniProtKB">
        <authorList>
            <consortium name="RefSeq"/>
        </authorList>
    </citation>
    <scope>IDENTIFICATION</scope>
    <source>
        <strain evidence="3">CBS 781.70</strain>
    </source>
</reference>
<keyword evidence="2" id="KW-1185">Reference proteome</keyword>
<dbReference type="AlphaFoldDB" id="A0A6G1GFK8"/>
<evidence type="ECO:0000313" key="1">
    <source>
        <dbReference type="EMBL" id="KAF1816782.1"/>
    </source>
</evidence>
<gene>
    <name evidence="1 3" type="ORF">P152DRAFT_316</name>
</gene>
<sequence>MVTRSPGIWLVGCFLGKQVDTRKQNDDWQGQNFRLRKCPEIGTTRTHSYISSRTSPSLEKGIWLLCLALISVGGFLVPRPHSVGDPTMQALLLPAASDLRVRG</sequence>
<dbReference type="RefSeq" id="XP_033538413.1">
    <property type="nucleotide sequence ID" value="XM_033675189.1"/>
</dbReference>
<organism evidence="1">
    <name type="scientific">Eremomyces bilateralis CBS 781.70</name>
    <dbReference type="NCBI Taxonomy" id="1392243"/>
    <lineage>
        <taxon>Eukaryota</taxon>
        <taxon>Fungi</taxon>
        <taxon>Dikarya</taxon>
        <taxon>Ascomycota</taxon>
        <taxon>Pezizomycotina</taxon>
        <taxon>Dothideomycetes</taxon>
        <taxon>Dothideomycetes incertae sedis</taxon>
        <taxon>Eremomycetales</taxon>
        <taxon>Eremomycetaceae</taxon>
        <taxon>Eremomyces</taxon>
    </lineage>
</organism>
<reference evidence="3" key="2">
    <citation type="submission" date="2020-04" db="EMBL/GenBank/DDBJ databases">
        <authorList>
            <consortium name="NCBI Genome Project"/>
        </authorList>
    </citation>
    <scope>NUCLEOTIDE SEQUENCE</scope>
    <source>
        <strain evidence="3">CBS 781.70</strain>
    </source>
</reference>
<dbReference type="EMBL" id="ML975149">
    <property type="protein sequence ID" value="KAF1816782.1"/>
    <property type="molecule type" value="Genomic_DNA"/>
</dbReference>
<proteinExistence type="predicted"/>
<name>A0A6G1GFK8_9PEZI</name>
<protein>
    <submittedName>
        <fullName evidence="1 3">Uncharacterized protein</fullName>
    </submittedName>
</protein>
<dbReference type="GeneID" id="54415759"/>